<comment type="caution">
    <text evidence="1">The sequence shown here is derived from an EMBL/GenBank/DDBJ whole genome shotgun (WGS) entry which is preliminary data.</text>
</comment>
<evidence type="ECO:0000313" key="1">
    <source>
        <dbReference type="EMBL" id="OEK03980.1"/>
    </source>
</evidence>
<dbReference type="EMBL" id="MDGQ01000005">
    <property type="protein sequence ID" value="OEK03980.1"/>
    <property type="molecule type" value="Genomic_DNA"/>
</dbReference>
<reference evidence="1 2" key="1">
    <citation type="submission" date="2016-08" db="EMBL/GenBank/DDBJ databases">
        <title>Draft genome of Fabibacter sp. strain SK-8.</title>
        <authorList>
            <person name="Wong S.-K."/>
            <person name="Hamasaki K."/>
            <person name="Yoshizawa S."/>
        </authorList>
    </citation>
    <scope>NUCLEOTIDE SEQUENCE [LARGE SCALE GENOMIC DNA]</scope>
    <source>
        <strain evidence="1 2">SK-8</strain>
    </source>
</reference>
<dbReference type="InterPro" id="IPR011990">
    <property type="entry name" value="TPR-like_helical_dom_sf"/>
</dbReference>
<proteinExistence type="predicted"/>
<organism evidence="1 2">
    <name type="scientific">Roseivirga misakiensis</name>
    <dbReference type="NCBI Taxonomy" id="1563681"/>
    <lineage>
        <taxon>Bacteria</taxon>
        <taxon>Pseudomonadati</taxon>
        <taxon>Bacteroidota</taxon>
        <taxon>Cytophagia</taxon>
        <taxon>Cytophagales</taxon>
        <taxon>Roseivirgaceae</taxon>
        <taxon>Roseivirga</taxon>
    </lineage>
</organism>
<name>A0A1E5SXZ3_9BACT</name>
<evidence type="ECO:0008006" key="3">
    <source>
        <dbReference type="Google" id="ProtNLM"/>
    </source>
</evidence>
<dbReference type="Gene3D" id="1.25.40.10">
    <property type="entry name" value="Tetratricopeptide repeat domain"/>
    <property type="match status" value="1"/>
</dbReference>
<gene>
    <name evidence="1" type="ORF">BFP71_10805</name>
</gene>
<dbReference type="PROSITE" id="PS51257">
    <property type="entry name" value="PROKAR_LIPOPROTEIN"/>
    <property type="match status" value="1"/>
</dbReference>
<dbReference type="OrthoDB" id="822850at2"/>
<accession>A0A1E5SXZ3</accession>
<sequence>MTYKTVGFLILIVISFLSCDSSNKNNSYDYGTQNDSARYYFQKGWEEILDNGRWTESEIAFRKAIEFDPDWLLGKSMVGRITRNLAERQKLLSDLEASKHLATLDERSLLDVNMLSMKAANNRGMGIPNTKESTRARMLLAEKNFGAFARKYPQDDYLKAEYIEFLHANHGAQVALDSLKLLATANQLTKGFYLSYAADLELELGHMDRAMAYAMILNENLTDPSFLSPKMVQANIYISMDSLQKASDLVDQVVAADSNHMIALGMQSRLKEALKNQ</sequence>
<dbReference type="Proteomes" id="UP000095552">
    <property type="component" value="Unassembled WGS sequence"/>
</dbReference>
<keyword evidence="2" id="KW-1185">Reference proteome</keyword>
<dbReference type="RefSeq" id="WP_069835485.1">
    <property type="nucleotide sequence ID" value="NZ_MDGQ01000005.1"/>
</dbReference>
<evidence type="ECO:0000313" key="2">
    <source>
        <dbReference type="Proteomes" id="UP000095552"/>
    </source>
</evidence>
<dbReference type="SUPFAM" id="SSF48452">
    <property type="entry name" value="TPR-like"/>
    <property type="match status" value="1"/>
</dbReference>
<dbReference type="STRING" id="1563681.BFP71_10805"/>
<dbReference type="AlphaFoldDB" id="A0A1E5SXZ3"/>
<protein>
    <recommendedName>
        <fullName evidence="3">Tetratricopeptide repeat protein</fullName>
    </recommendedName>
</protein>